<dbReference type="InterPro" id="IPR001841">
    <property type="entry name" value="Znf_RING"/>
</dbReference>
<dbReference type="FunFam" id="1.20.120.1750:FF:000013">
    <property type="entry name" value="RBR-type E3 ubiquitin transferase"/>
    <property type="match status" value="1"/>
</dbReference>
<keyword evidence="8" id="KW-0479">Metal-binding</keyword>
<dbReference type="OMA" id="FKEYSWI"/>
<evidence type="ECO:0000256" key="9">
    <source>
        <dbReference type="ARBA" id="ARBA00022737"/>
    </source>
</evidence>
<accession>A0A087GUY2</accession>
<dbReference type="CDD" id="cd20346">
    <property type="entry name" value="BRcat_RBR_ANKIB1"/>
    <property type="match status" value="1"/>
</dbReference>
<evidence type="ECO:0000259" key="14">
    <source>
        <dbReference type="PROSITE" id="PS50089"/>
    </source>
</evidence>
<evidence type="ECO:0000256" key="2">
    <source>
        <dbReference type="ARBA" id="ARBA00001947"/>
    </source>
</evidence>
<comment type="function">
    <text evidence="3">Might act as an E3 ubiquitin-protein ligase, or as part of E3 complex, which accepts ubiquitin from specific E2 ubiquitin-conjugating enzymes and then transfers it to substrates.</text>
</comment>
<dbReference type="eggNOG" id="KOG1815">
    <property type="taxonomic scope" value="Eukaryota"/>
</dbReference>
<comment type="similarity">
    <text evidence="5">Belongs to the RBR family. Ariadne subfamily.</text>
</comment>
<evidence type="ECO:0000313" key="16">
    <source>
        <dbReference type="EMBL" id="KFK33684.1"/>
    </source>
</evidence>
<dbReference type="EC" id="2.3.2.31" evidence="6"/>
<dbReference type="GO" id="GO:0061630">
    <property type="term" value="F:ubiquitin protein ligase activity"/>
    <property type="evidence" value="ECO:0007669"/>
    <property type="project" value="UniProtKB-EC"/>
</dbReference>
<evidence type="ECO:0000256" key="12">
    <source>
        <dbReference type="ARBA" id="ARBA00022833"/>
    </source>
</evidence>
<keyword evidence="17" id="KW-1185">Reference proteome</keyword>
<dbReference type="InterPro" id="IPR048962">
    <property type="entry name" value="ARIH1-like_UBL"/>
</dbReference>
<dbReference type="InterPro" id="IPR044066">
    <property type="entry name" value="TRIAD_supradom"/>
</dbReference>
<keyword evidence="11" id="KW-0833">Ubl conjugation pathway</keyword>
<dbReference type="Gramene" id="KFK33684">
    <property type="protein sequence ID" value="KFK33684"/>
    <property type="gene ID" value="AALP_AA5G046200"/>
</dbReference>
<dbReference type="OrthoDB" id="10009520at2759"/>
<dbReference type="GO" id="GO:0008270">
    <property type="term" value="F:zinc ion binding"/>
    <property type="evidence" value="ECO:0007669"/>
    <property type="project" value="UniProtKB-KW"/>
</dbReference>
<dbReference type="Pfam" id="PF26200">
    <property type="entry name" value="Rcat_RNF216"/>
    <property type="match status" value="1"/>
</dbReference>
<dbReference type="InterPro" id="IPR002867">
    <property type="entry name" value="IBR_dom"/>
</dbReference>
<evidence type="ECO:0000313" key="17">
    <source>
        <dbReference type="Proteomes" id="UP000029120"/>
    </source>
</evidence>
<feature type="domain" description="RING-type" evidence="14">
    <location>
        <begin position="122"/>
        <end position="171"/>
    </location>
</feature>
<proteinExistence type="inferred from homology"/>
<evidence type="ECO:0000256" key="6">
    <source>
        <dbReference type="ARBA" id="ARBA00012251"/>
    </source>
</evidence>
<dbReference type="Pfam" id="PF01485">
    <property type="entry name" value="IBR"/>
    <property type="match status" value="1"/>
</dbReference>
<dbReference type="Gene3D" id="1.20.120.1750">
    <property type="match status" value="1"/>
</dbReference>
<dbReference type="InterPro" id="IPR013083">
    <property type="entry name" value="Znf_RING/FYVE/PHD"/>
</dbReference>
<evidence type="ECO:0000259" key="15">
    <source>
        <dbReference type="PROSITE" id="PS51873"/>
    </source>
</evidence>
<evidence type="ECO:0000256" key="4">
    <source>
        <dbReference type="ARBA" id="ARBA00004906"/>
    </source>
</evidence>
<dbReference type="EMBL" id="CM002873">
    <property type="protein sequence ID" value="KFK33684.1"/>
    <property type="molecule type" value="Genomic_DNA"/>
</dbReference>
<dbReference type="Proteomes" id="UP000029120">
    <property type="component" value="Chromosome 5"/>
</dbReference>
<dbReference type="PROSITE" id="PS50089">
    <property type="entry name" value="ZF_RING_2"/>
    <property type="match status" value="1"/>
</dbReference>
<reference evidence="17" key="1">
    <citation type="journal article" date="2015" name="Nat. Plants">
        <title>Genome expansion of Arabis alpina linked with retrotransposition and reduced symmetric DNA methylation.</title>
        <authorList>
            <person name="Willing E.M."/>
            <person name="Rawat V."/>
            <person name="Mandakova T."/>
            <person name="Maumus F."/>
            <person name="James G.V."/>
            <person name="Nordstroem K.J."/>
            <person name="Becker C."/>
            <person name="Warthmann N."/>
            <person name="Chica C."/>
            <person name="Szarzynska B."/>
            <person name="Zytnicki M."/>
            <person name="Albani M.C."/>
            <person name="Kiefer C."/>
            <person name="Bergonzi S."/>
            <person name="Castaings L."/>
            <person name="Mateos J.L."/>
            <person name="Berns M.C."/>
            <person name="Bujdoso N."/>
            <person name="Piofczyk T."/>
            <person name="de Lorenzo L."/>
            <person name="Barrero-Sicilia C."/>
            <person name="Mateos I."/>
            <person name="Piednoel M."/>
            <person name="Hagmann J."/>
            <person name="Chen-Min-Tao R."/>
            <person name="Iglesias-Fernandez R."/>
            <person name="Schuster S.C."/>
            <person name="Alonso-Blanco C."/>
            <person name="Roudier F."/>
            <person name="Carbonero P."/>
            <person name="Paz-Ares J."/>
            <person name="Davis S.J."/>
            <person name="Pecinka A."/>
            <person name="Quesneville H."/>
            <person name="Colot V."/>
            <person name="Lysak M.A."/>
            <person name="Weigel D."/>
            <person name="Coupland G."/>
            <person name="Schneeberger K."/>
        </authorList>
    </citation>
    <scope>NUCLEOTIDE SEQUENCE [LARGE SCALE GENOMIC DNA]</scope>
    <source>
        <strain evidence="17">cv. Pajares</strain>
    </source>
</reference>
<dbReference type="InterPro" id="IPR045840">
    <property type="entry name" value="Ariadne"/>
</dbReference>
<dbReference type="Gene3D" id="3.30.40.10">
    <property type="entry name" value="Zinc/RING finger domain, C3HC4 (zinc finger)"/>
    <property type="match status" value="1"/>
</dbReference>
<comment type="cofactor">
    <cofactor evidence="2">
        <name>Zn(2+)</name>
        <dbReference type="ChEBI" id="CHEBI:29105"/>
    </cofactor>
</comment>
<organism evidence="16 17">
    <name type="scientific">Arabis alpina</name>
    <name type="common">Alpine rock-cress</name>
    <dbReference type="NCBI Taxonomy" id="50452"/>
    <lineage>
        <taxon>Eukaryota</taxon>
        <taxon>Viridiplantae</taxon>
        <taxon>Streptophyta</taxon>
        <taxon>Embryophyta</taxon>
        <taxon>Tracheophyta</taxon>
        <taxon>Spermatophyta</taxon>
        <taxon>Magnoliopsida</taxon>
        <taxon>eudicotyledons</taxon>
        <taxon>Gunneridae</taxon>
        <taxon>Pentapetalae</taxon>
        <taxon>rosids</taxon>
        <taxon>malvids</taxon>
        <taxon>Brassicales</taxon>
        <taxon>Brassicaceae</taxon>
        <taxon>Arabideae</taxon>
        <taxon>Arabis</taxon>
    </lineage>
</organism>
<evidence type="ECO:0000256" key="5">
    <source>
        <dbReference type="ARBA" id="ARBA00005884"/>
    </source>
</evidence>
<dbReference type="InterPro" id="IPR031127">
    <property type="entry name" value="E3_UB_ligase_RBR"/>
</dbReference>
<dbReference type="CDD" id="cd22586">
    <property type="entry name" value="Rcat_RBR_ARI1-like"/>
    <property type="match status" value="1"/>
</dbReference>
<keyword evidence="7" id="KW-0808">Transferase</keyword>
<name>A0A087GUY2_ARAAL</name>
<evidence type="ECO:0000256" key="7">
    <source>
        <dbReference type="ARBA" id="ARBA00022679"/>
    </source>
</evidence>
<evidence type="ECO:0000256" key="1">
    <source>
        <dbReference type="ARBA" id="ARBA00001798"/>
    </source>
</evidence>
<keyword evidence="9" id="KW-0677">Repeat</keyword>
<dbReference type="FunFam" id="3.30.40.10:FF:000019">
    <property type="entry name" value="RBR-type E3 ubiquitin transferase"/>
    <property type="match status" value="1"/>
</dbReference>
<evidence type="ECO:0000256" key="13">
    <source>
        <dbReference type="PROSITE-ProRule" id="PRU00175"/>
    </source>
</evidence>
<dbReference type="Pfam" id="PF21235">
    <property type="entry name" value="UBA_ARI1"/>
    <property type="match status" value="1"/>
</dbReference>
<dbReference type="Pfam" id="PF19422">
    <property type="entry name" value="Ariadne"/>
    <property type="match status" value="1"/>
</dbReference>
<sequence length="537" mass="62262">MEDDYWSVEEEDDNCYSDDDHIEEDSDLHDVDMEHVSTGKSTSQVITKESLVAAQKEVLVRVMDLLSVKENQARILLIHYQWNVDKLFSVFIDYGKDRLFSCAGLTVFDPSLIYSKKKKMTCDICMEDDLPSYDMTRMECGHCFCNDCWKEHFTVRINEGESKRITCMAHKCNAVCDEDVVRKLVSPELAEKFDRFLFESYVEDNRMVNWCPSIPHCGNAIRKLVDDGDDEVICSCGLQFCFSCLRESHSPCSCLMWKLWTKKCQDESETVNWITVNTKLCPKCSKPVHKTEGCNLVTCICKQHFCWLCGEATGSAHTWESIAGHSCNKYKDDKVRQLERAKRDLDRYTHYHHRYKLHTDSLKKEGNLRTRVLEKALSNSEKEHSVFKEYSWITDGVNRLFRSRRILVNLYPFAFYMFGEELFKDEMSNTEREIKKNLFEDQQQQLEFYVEKLSGLLEAPFDEYGYDKVVEMKNQITNVCALVNHYCTKMYDCIENELLGPISTGANHNIASYKPKGIEQAAVFRADVCPSSDCGSS</sequence>
<dbReference type="PROSITE" id="PS51873">
    <property type="entry name" value="TRIAD"/>
    <property type="match status" value="1"/>
</dbReference>
<comment type="pathway">
    <text evidence="4">Protein modification; protein ubiquitination.</text>
</comment>
<dbReference type="CDD" id="cd16773">
    <property type="entry name" value="RING-HC_RBR_TRIAD1"/>
    <property type="match status" value="1"/>
</dbReference>
<feature type="domain" description="RING-type" evidence="15">
    <location>
        <begin position="118"/>
        <end position="331"/>
    </location>
</feature>
<gene>
    <name evidence="16" type="ordered locus">AALP_Aa5g046200</name>
</gene>
<dbReference type="PANTHER" id="PTHR11685">
    <property type="entry name" value="RBR FAMILY RING FINGER AND IBR DOMAIN-CONTAINING"/>
    <property type="match status" value="1"/>
</dbReference>
<evidence type="ECO:0000256" key="8">
    <source>
        <dbReference type="ARBA" id="ARBA00022723"/>
    </source>
</evidence>
<dbReference type="GO" id="GO:0016567">
    <property type="term" value="P:protein ubiquitination"/>
    <property type="evidence" value="ECO:0007669"/>
    <property type="project" value="UniProtKB-UniPathway"/>
</dbReference>
<evidence type="ECO:0000256" key="10">
    <source>
        <dbReference type="ARBA" id="ARBA00022771"/>
    </source>
</evidence>
<comment type="catalytic activity">
    <reaction evidence="1">
        <text>[E2 ubiquitin-conjugating enzyme]-S-ubiquitinyl-L-cysteine + [acceptor protein]-L-lysine = [E2 ubiquitin-conjugating enzyme]-L-cysteine + [acceptor protein]-N(6)-ubiquitinyl-L-lysine.</text>
        <dbReference type="EC" id="2.3.2.31"/>
    </reaction>
</comment>
<keyword evidence="12" id="KW-0862">Zinc</keyword>
<evidence type="ECO:0000256" key="3">
    <source>
        <dbReference type="ARBA" id="ARBA00003976"/>
    </source>
</evidence>
<dbReference type="SUPFAM" id="SSF57850">
    <property type="entry name" value="RING/U-box"/>
    <property type="match status" value="3"/>
</dbReference>
<protein>
    <recommendedName>
        <fullName evidence="6">RBR-type E3 ubiquitin transferase</fullName>
        <ecNumber evidence="6">2.3.2.31</ecNumber>
    </recommendedName>
</protein>
<dbReference type="SMART" id="SM00647">
    <property type="entry name" value="IBR"/>
    <property type="match status" value="2"/>
</dbReference>
<keyword evidence="10 13" id="KW-0863">Zinc-finger</keyword>
<evidence type="ECO:0000256" key="11">
    <source>
        <dbReference type="ARBA" id="ARBA00022786"/>
    </source>
</evidence>
<dbReference type="AlphaFoldDB" id="A0A087GUY2"/>
<dbReference type="UniPathway" id="UPA00143"/>